<dbReference type="GO" id="GO:0071986">
    <property type="term" value="C:Ragulator complex"/>
    <property type="evidence" value="ECO:0007669"/>
    <property type="project" value="InterPro"/>
</dbReference>
<comment type="subcellular location">
    <subcellularLocation>
        <location evidence="1">Endomembrane system</location>
    </subcellularLocation>
</comment>
<dbReference type="GO" id="GO:0016197">
    <property type="term" value="P:endosomal transport"/>
    <property type="evidence" value="ECO:0007669"/>
    <property type="project" value="InterPro"/>
</dbReference>
<name>A0AAD5X9K4_9FUNG</name>
<evidence type="ECO:0000256" key="5">
    <source>
        <dbReference type="ARBA" id="ARBA00023288"/>
    </source>
</evidence>
<evidence type="ECO:0000313" key="8">
    <source>
        <dbReference type="Proteomes" id="UP001212841"/>
    </source>
</evidence>
<dbReference type="AlphaFoldDB" id="A0AAD5X9K4"/>
<comment type="caution">
    <text evidence="7">The sequence shown here is derived from an EMBL/GenBank/DDBJ whole genome shotgun (WGS) entry which is preliminary data.</text>
</comment>
<evidence type="ECO:0000256" key="3">
    <source>
        <dbReference type="ARBA" id="ARBA00023136"/>
    </source>
</evidence>
<keyword evidence="8" id="KW-1185">Reference proteome</keyword>
<dbReference type="Proteomes" id="UP001212841">
    <property type="component" value="Unassembled WGS sequence"/>
</dbReference>
<organism evidence="7 8">
    <name type="scientific">Rhizophlyctis rosea</name>
    <dbReference type="NCBI Taxonomy" id="64517"/>
    <lineage>
        <taxon>Eukaryota</taxon>
        <taxon>Fungi</taxon>
        <taxon>Fungi incertae sedis</taxon>
        <taxon>Chytridiomycota</taxon>
        <taxon>Chytridiomycota incertae sedis</taxon>
        <taxon>Chytridiomycetes</taxon>
        <taxon>Rhizophlyctidales</taxon>
        <taxon>Rhizophlyctidaceae</taxon>
        <taxon>Rhizophlyctis</taxon>
    </lineage>
</organism>
<evidence type="ECO:0008006" key="9">
    <source>
        <dbReference type="Google" id="ProtNLM"/>
    </source>
</evidence>
<feature type="region of interest" description="Disordered" evidence="6">
    <location>
        <begin position="111"/>
        <end position="145"/>
    </location>
</feature>
<evidence type="ECO:0000256" key="4">
    <source>
        <dbReference type="ARBA" id="ARBA00023139"/>
    </source>
</evidence>
<evidence type="ECO:0000313" key="7">
    <source>
        <dbReference type="EMBL" id="KAJ3057516.1"/>
    </source>
</evidence>
<dbReference type="Pfam" id="PF15454">
    <property type="entry name" value="LAMTOR"/>
    <property type="match status" value="1"/>
</dbReference>
<sequence>MGACSSCFGQKDSDVLEDNNQATERSRLLNGEPWYESTENDTQISSAINQAREQEYLKRLVSRTAENLIDISSTREVDRILPEHVEEREREYSAILARIMPDLLKEAEKYTKNLESKRTSSPESDGSENGESSEEAKEPEDWNARLEKAMGEVKIQPVGDIVVPIAMVGA</sequence>
<evidence type="ECO:0000256" key="2">
    <source>
        <dbReference type="ARBA" id="ARBA00022707"/>
    </source>
</evidence>
<dbReference type="EMBL" id="JADGJD010000002">
    <property type="protein sequence ID" value="KAJ3057516.1"/>
    <property type="molecule type" value="Genomic_DNA"/>
</dbReference>
<keyword evidence="4" id="KW-0564">Palmitate</keyword>
<evidence type="ECO:0000256" key="1">
    <source>
        <dbReference type="ARBA" id="ARBA00004308"/>
    </source>
</evidence>
<feature type="compositionally biased region" description="Basic and acidic residues" evidence="6">
    <location>
        <begin position="134"/>
        <end position="145"/>
    </location>
</feature>
<gene>
    <name evidence="7" type="ORF">HK097_004038</name>
</gene>
<dbReference type="GO" id="GO:0001919">
    <property type="term" value="P:regulation of receptor recycling"/>
    <property type="evidence" value="ECO:0007669"/>
    <property type="project" value="InterPro"/>
</dbReference>
<dbReference type="GO" id="GO:0045121">
    <property type="term" value="C:membrane raft"/>
    <property type="evidence" value="ECO:0007669"/>
    <property type="project" value="InterPro"/>
</dbReference>
<accession>A0AAD5X9K4</accession>
<dbReference type="InterPro" id="IPR028209">
    <property type="entry name" value="LAMTOR1/MEH1"/>
</dbReference>
<protein>
    <recommendedName>
        <fullName evidence="9">Late endosomal/lysosomal adaptor and MAPK and MTOR activator 1</fullName>
    </recommendedName>
</protein>
<dbReference type="GO" id="GO:0032008">
    <property type="term" value="P:positive regulation of TOR signaling"/>
    <property type="evidence" value="ECO:0007669"/>
    <property type="project" value="InterPro"/>
</dbReference>
<dbReference type="GO" id="GO:0071230">
    <property type="term" value="P:cellular response to amino acid stimulus"/>
    <property type="evidence" value="ECO:0007669"/>
    <property type="project" value="InterPro"/>
</dbReference>
<reference evidence="7" key="1">
    <citation type="submission" date="2020-05" db="EMBL/GenBank/DDBJ databases">
        <title>Phylogenomic resolution of chytrid fungi.</title>
        <authorList>
            <person name="Stajich J.E."/>
            <person name="Amses K."/>
            <person name="Simmons R."/>
            <person name="Seto K."/>
            <person name="Myers J."/>
            <person name="Bonds A."/>
            <person name="Quandt C.A."/>
            <person name="Barry K."/>
            <person name="Liu P."/>
            <person name="Grigoriev I."/>
            <person name="Longcore J.E."/>
            <person name="James T.Y."/>
        </authorList>
    </citation>
    <scope>NUCLEOTIDE SEQUENCE</scope>
    <source>
        <strain evidence="7">JEL0318</strain>
    </source>
</reference>
<feature type="region of interest" description="Disordered" evidence="6">
    <location>
        <begin position="1"/>
        <end position="42"/>
    </location>
</feature>
<keyword evidence="2" id="KW-0519">Myristate</keyword>
<keyword evidence="3" id="KW-0472">Membrane</keyword>
<evidence type="ECO:0000256" key="6">
    <source>
        <dbReference type="SAM" id="MobiDB-lite"/>
    </source>
</evidence>
<dbReference type="GO" id="GO:0031902">
    <property type="term" value="C:late endosome membrane"/>
    <property type="evidence" value="ECO:0007669"/>
    <property type="project" value="InterPro"/>
</dbReference>
<proteinExistence type="predicted"/>
<dbReference type="GO" id="GO:0043410">
    <property type="term" value="P:positive regulation of MAPK cascade"/>
    <property type="evidence" value="ECO:0007669"/>
    <property type="project" value="InterPro"/>
</dbReference>
<keyword evidence="5" id="KW-0449">Lipoprotein</keyword>
<feature type="compositionally biased region" description="Basic and acidic residues" evidence="6">
    <location>
        <begin position="111"/>
        <end position="120"/>
    </location>
</feature>